<feature type="compositionally biased region" description="Basic and acidic residues" evidence="1">
    <location>
        <begin position="144"/>
        <end position="170"/>
    </location>
</feature>
<dbReference type="AlphaFoldDB" id="A0A4U6X7F6"/>
<evidence type="ECO:0000313" key="3">
    <source>
        <dbReference type="Proteomes" id="UP000310108"/>
    </source>
</evidence>
<feature type="region of interest" description="Disordered" evidence="1">
    <location>
        <begin position="65"/>
        <end position="170"/>
    </location>
</feature>
<protein>
    <submittedName>
        <fullName evidence="2">Uncharacterized protein</fullName>
    </submittedName>
</protein>
<gene>
    <name evidence="2" type="ORF">CTA1_2678</name>
</gene>
<accession>A0A4U6X7F6</accession>
<feature type="region of interest" description="Disordered" evidence="1">
    <location>
        <begin position="1"/>
        <end position="38"/>
    </location>
</feature>
<feature type="compositionally biased region" description="Basic and acidic residues" evidence="1">
    <location>
        <begin position="351"/>
        <end position="383"/>
    </location>
</feature>
<feature type="region of interest" description="Disordered" evidence="1">
    <location>
        <begin position="188"/>
        <end position="208"/>
    </location>
</feature>
<feature type="region of interest" description="Disordered" evidence="1">
    <location>
        <begin position="351"/>
        <end position="385"/>
    </location>
</feature>
<feature type="compositionally biased region" description="Low complexity" evidence="1">
    <location>
        <begin position="128"/>
        <end position="142"/>
    </location>
</feature>
<organism evidence="2 3">
    <name type="scientific">Colletotrichum tanaceti</name>
    <dbReference type="NCBI Taxonomy" id="1306861"/>
    <lineage>
        <taxon>Eukaryota</taxon>
        <taxon>Fungi</taxon>
        <taxon>Dikarya</taxon>
        <taxon>Ascomycota</taxon>
        <taxon>Pezizomycotina</taxon>
        <taxon>Sordariomycetes</taxon>
        <taxon>Hypocreomycetidae</taxon>
        <taxon>Glomerellales</taxon>
        <taxon>Glomerellaceae</taxon>
        <taxon>Colletotrichum</taxon>
        <taxon>Colletotrichum destructivum species complex</taxon>
    </lineage>
</organism>
<sequence>METQNRAAQPITTRRAHTSAKSPAVGPSSRPDVASQRSVTVRKICQNPLRCLNGPGLHSHLVQVPRTPQEAATAIRSSTTKQSGSTLKRSRPEILQAEVSVEKRVRARDEQQQQQQQQLRDMPQSESVAMPAVPPAEAVGAPSRPDHDEKPGESRPPKEEGPVRKSDEAPVKTVWDWGLSEMKRFHEQRAADARAEGASAADEKRKPEPRLRMLNGREDAAKVPVEDNVGNVQWVAQQIAPAYISPNPLSGASLGNHVYPYAYAHAHAHAHAYSHWHPIDGEAAGSSTNFPKPLATAGVRAPWTGAPVPCASPSCVQQAVRGPPSFPADVSAGGRDTRMCLAHHREVLMETERRMRELEAGGQKRRDEEDEKKEQPEQPKNADTRTFYNVQEAYRELLDKLVRWQISTTEGVQAIKDELGRLTVSPASATAPEAETGRGPFELDAIDTEISPGADEAEKARKAGGAGRSLGPETSLPGPDGFFGEDAQRWVSTGLNTPGKPGKAPIEHVTLSTLLADAKEAPASGRRPRDEGAGEVASLTLALPALGGDEYRPWVQQSDVGKRDEERKNRSKARKRDEAKAKEDKTEDKTEAQSLAFDVVDASEGDNPGDEYVVDEVAAYECERDENDDDDADGATMCNVSRKETPEMAKTATAAEAGAEAAFADEDFVLL</sequence>
<feature type="compositionally biased region" description="Acidic residues" evidence="1">
    <location>
        <begin position="601"/>
        <end position="612"/>
    </location>
</feature>
<comment type="caution">
    <text evidence="2">The sequence shown here is derived from an EMBL/GenBank/DDBJ whole genome shotgun (WGS) entry which is preliminary data.</text>
</comment>
<evidence type="ECO:0000256" key="1">
    <source>
        <dbReference type="SAM" id="MobiDB-lite"/>
    </source>
</evidence>
<feature type="compositionally biased region" description="Polar residues" evidence="1">
    <location>
        <begin position="75"/>
        <end position="87"/>
    </location>
</feature>
<name>A0A4U6X7F6_9PEZI</name>
<feature type="compositionally biased region" description="Basic and acidic residues" evidence="1">
    <location>
        <begin position="575"/>
        <end position="591"/>
    </location>
</feature>
<dbReference type="EMBL" id="PJEX01000346">
    <property type="protein sequence ID" value="TKW50963.1"/>
    <property type="molecule type" value="Genomic_DNA"/>
</dbReference>
<feature type="compositionally biased region" description="Basic and acidic residues" evidence="1">
    <location>
        <begin position="100"/>
        <end position="111"/>
    </location>
</feature>
<keyword evidence="3" id="KW-1185">Reference proteome</keyword>
<proteinExistence type="predicted"/>
<dbReference type="Proteomes" id="UP000310108">
    <property type="component" value="Unassembled WGS sequence"/>
</dbReference>
<reference evidence="2 3" key="1">
    <citation type="journal article" date="2019" name="PLoS ONE">
        <title>Comparative genome analysis indicates high evolutionary potential of pathogenicity genes in Colletotrichum tanaceti.</title>
        <authorList>
            <person name="Lelwala R.V."/>
            <person name="Korhonen P.K."/>
            <person name="Young N.D."/>
            <person name="Scott J.B."/>
            <person name="Ades P.A."/>
            <person name="Gasser R.B."/>
            <person name="Taylor P.W.J."/>
        </authorList>
    </citation>
    <scope>NUCLEOTIDE SEQUENCE [LARGE SCALE GENOMIC DNA]</scope>
    <source>
        <strain evidence="2">BRIP57314</strain>
    </source>
</reference>
<feature type="compositionally biased region" description="Polar residues" evidence="1">
    <location>
        <begin position="1"/>
        <end position="12"/>
    </location>
</feature>
<evidence type="ECO:0000313" key="2">
    <source>
        <dbReference type="EMBL" id="TKW50963.1"/>
    </source>
</evidence>
<feature type="region of interest" description="Disordered" evidence="1">
    <location>
        <begin position="515"/>
        <end position="612"/>
    </location>
</feature>
<feature type="region of interest" description="Disordered" evidence="1">
    <location>
        <begin position="454"/>
        <end position="486"/>
    </location>
</feature>